<evidence type="ECO:0000313" key="3">
    <source>
        <dbReference type="Proteomes" id="UP001056012"/>
    </source>
</evidence>
<dbReference type="VEuPathDB" id="FungiDB:yc1106_00083"/>
<dbReference type="Pfam" id="PF12770">
    <property type="entry name" value="CHAT"/>
    <property type="match status" value="1"/>
</dbReference>
<proteinExistence type="predicted"/>
<sequence>MEFRTQNLDVPPDTIPFNEGLLGHFPLLGRFPDGFLDHRAECEHALIQARAHPNNAALVRALLDLGGICMLQGELVAAVYYLSEAAERAKNRFPTLRALALSYTVHCRTMQYTWAPNGSSMISEELSKIFDYLKRIPPMLQDITETKRYAGYDPRYNWIDAIITFQQKMVSARPVTPTSENLALSTQVGLPEVEAMISNLHAMGIGGDLFVGMLIELAWTYRITGNRSKFESSLHVAQEKTQNHSALAAHVEMRLGDDHCTSYGTPETWDTVLERGTESNAQARDEETLHFMGGGKGNITLAKRHYEKAQDIFQTLGILRGIAGIQLRLGYIATLGTSHNHLPGDPYRNALEYIAFAEDLYRSCGDYIGTQIACAHRCLCRIGIGQEPEDTKLARSIGVWGRENGSYSFAFGLGLFFAKYARRWLVALGDYERAVATHRLAEALFDGLDATLPRLFSITDQMTVYESLGERDRFVVIAERALDICAEVLKSQEGPTADKVSNHRVQILSRMFLQAQKHADPDEIFRAATRLKEARVFIEGDGKSGTASSSGDLIAEYLGMAMKSLQEIIREDAEQPCASSQAPDVEELLKKMNSLDINPLEFQTKCTTTMIDHMSSLAEFLVPFYRGRRASREGDQKTAETLWEVARASLEENPNEQKDVLLTSLYTDMKMYDKALAHTKAYLAKCLAEHQALPEGKTREDRVLMNRGLWQSKNQVLGMFTRTRHFKEADSFLKEIQHEWGRDWWKVYEERVWENLSLAGQINVGLQNYETACNYYEQAMQAFEERRDQLSIDDYKIALAGDSNVQEIYFGATLSAIKWHFSLERTGTAEVLSPQLQRAFENLERGKARSLLDLIGGNALLAKSSAPQSHNQWSEYKQQTALLTTRRALLASAYSSENRSDPLYIAQLKEDVATREQQLWDIAKSLSESGQPRSAPVTATKVFNLPEICSSLTEDTAILQYSYQRNDLIAWMITVRGMTEVYHIEVPEAELERNVHAYHRACGRLMSDVGHYASWLGKTLLPFRSLREHTRLIIVAYRTLHLVPFHSLPWEQELLISTHSVSYLPSASLLKYLGKWKKLKPSFSVLAVGDPSNMVYKDPFKGIKECMRSLPSSALEASQIAKTVPRSTALVSNAATSEAVYSQMNNHSVLHFGTHGSLFAKIPMLSAIHLAGGTQITVDQLMGRELKAELVVLSACNTGRGRITDGEDVVGFARALLAAGVKHVVVSLWPVDDDATCYLMEQFYKNLMQRMSVAEALRAACTALQDVKKEELEAYLRERVHPEVKRIIVRDCSQPKFWAPFILIGA</sequence>
<gene>
    <name evidence="2" type="ORF">yc1106_00083</name>
</gene>
<feature type="domain" description="CHAT" evidence="1">
    <location>
        <begin position="1012"/>
        <end position="1306"/>
    </location>
</feature>
<dbReference type="OrthoDB" id="9991317at2759"/>
<accession>A0A9Q8YZF4</accession>
<dbReference type="Proteomes" id="UP001056012">
    <property type="component" value="Chromosome 1"/>
</dbReference>
<evidence type="ECO:0000313" key="2">
    <source>
        <dbReference type="EMBL" id="USP72809.1"/>
    </source>
</evidence>
<name>A0A9Q8YZF4_CURCL</name>
<dbReference type="EMBL" id="CP089274">
    <property type="protein sequence ID" value="USP72809.1"/>
    <property type="molecule type" value="Genomic_DNA"/>
</dbReference>
<dbReference type="InterPro" id="IPR024983">
    <property type="entry name" value="CHAT_dom"/>
</dbReference>
<dbReference type="PANTHER" id="PTHR10098">
    <property type="entry name" value="RAPSYN-RELATED"/>
    <property type="match status" value="1"/>
</dbReference>
<dbReference type="PANTHER" id="PTHR10098:SF108">
    <property type="entry name" value="TETRATRICOPEPTIDE REPEAT PROTEIN 28"/>
    <property type="match status" value="1"/>
</dbReference>
<reference evidence="2" key="1">
    <citation type="submission" date="2021-12" db="EMBL/GenBank/DDBJ databases">
        <title>Curvularia clavata genome.</title>
        <authorList>
            <person name="Cao Y."/>
        </authorList>
    </citation>
    <scope>NUCLEOTIDE SEQUENCE</scope>
    <source>
        <strain evidence="2">Yc1106</strain>
    </source>
</reference>
<keyword evidence="3" id="KW-1185">Reference proteome</keyword>
<evidence type="ECO:0000259" key="1">
    <source>
        <dbReference type="Pfam" id="PF12770"/>
    </source>
</evidence>
<organism evidence="2 3">
    <name type="scientific">Curvularia clavata</name>
    <dbReference type="NCBI Taxonomy" id="95742"/>
    <lineage>
        <taxon>Eukaryota</taxon>
        <taxon>Fungi</taxon>
        <taxon>Dikarya</taxon>
        <taxon>Ascomycota</taxon>
        <taxon>Pezizomycotina</taxon>
        <taxon>Dothideomycetes</taxon>
        <taxon>Pleosporomycetidae</taxon>
        <taxon>Pleosporales</taxon>
        <taxon>Pleosporineae</taxon>
        <taxon>Pleosporaceae</taxon>
        <taxon>Curvularia</taxon>
    </lineage>
</organism>
<protein>
    <recommendedName>
        <fullName evidence="1">CHAT domain-containing protein</fullName>
    </recommendedName>
</protein>